<keyword evidence="3" id="KW-1185">Reference proteome</keyword>
<organism evidence="2 3">
    <name type="scientific">Lactuca virosa</name>
    <dbReference type="NCBI Taxonomy" id="75947"/>
    <lineage>
        <taxon>Eukaryota</taxon>
        <taxon>Viridiplantae</taxon>
        <taxon>Streptophyta</taxon>
        <taxon>Embryophyta</taxon>
        <taxon>Tracheophyta</taxon>
        <taxon>Spermatophyta</taxon>
        <taxon>Magnoliopsida</taxon>
        <taxon>eudicotyledons</taxon>
        <taxon>Gunneridae</taxon>
        <taxon>Pentapetalae</taxon>
        <taxon>asterids</taxon>
        <taxon>campanulids</taxon>
        <taxon>Asterales</taxon>
        <taxon>Asteraceae</taxon>
        <taxon>Cichorioideae</taxon>
        <taxon>Cichorieae</taxon>
        <taxon>Lactucinae</taxon>
        <taxon>Lactuca</taxon>
    </lineage>
</organism>
<feature type="signal peptide" evidence="1">
    <location>
        <begin position="1"/>
        <end position="17"/>
    </location>
</feature>
<dbReference type="EMBL" id="CAKMRJ010005634">
    <property type="protein sequence ID" value="CAH1450693.1"/>
    <property type="molecule type" value="Genomic_DNA"/>
</dbReference>
<reference evidence="2 3" key="1">
    <citation type="submission" date="2022-01" db="EMBL/GenBank/DDBJ databases">
        <authorList>
            <person name="Xiong W."/>
            <person name="Schranz E."/>
        </authorList>
    </citation>
    <scope>NUCLEOTIDE SEQUENCE [LARGE SCALE GENOMIC DNA]</scope>
</reference>
<protein>
    <submittedName>
        <fullName evidence="2">Uncharacterized protein</fullName>
    </submittedName>
</protein>
<sequence length="299" mass="33824">MFFILISFSSFFPSAMDSLINVVPTPHQFVALKRKYRFHPENGVAFPGENSSFINPPEGKLVFRRGWVIWMCWLRNELEVFGIVRWILWISSCRLSPSVIKLLLLMLLPFKMLSDAEPLRNLRGQPQSIMLVWMVEVIDIYDDVNIEKGYVPDSNVYMDDVGINHTITPEVSKLIDVIVGGTGSVCGAQFFGFGHGGSVVVGEGEEQGSNSVGFFPYWSLMDNSLLSVFDVAIDFTKNVLPYGIAVEMASYSLFDFVRSLRFAAAQSPCRLRRVLIVWSSFLKVMKSTTICKRRCIPYV</sequence>
<dbReference type="Proteomes" id="UP001157418">
    <property type="component" value="Unassembled WGS sequence"/>
</dbReference>
<evidence type="ECO:0000256" key="1">
    <source>
        <dbReference type="SAM" id="SignalP"/>
    </source>
</evidence>
<keyword evidence="1" id="KW-0732">Signal</keyword>
<name>A0AAU9PL32_9ASTR</name>
<gene>
    <name evidence="2" type="ORF">LVIROSA_LOCUS36105</name>
</gene>
<proteinExistence type="predicted"/>
<accession>A0AAU9PL32</accession>
<evidence type="ECO:0000313" key="3">
    <source>
        <dbReference type="Proteomes" id="UP001157418"/>
    </source>
</evidence>
<feature type="chain" id="PRO_5043953290" evidence="1">
    <location>
        <begin position="18"/>
        <end position="299"/>
    </location>
</feature>
<dbReference type="AlphaFoldDB" id="A0AAU9PL32"/>
<comment type="caution">
    <text evidence="2">The sequence shown here is derived from an EMBL/GenBank/DDBJ whole genome shotgun (WGS) entry which is preliminary data.</text>
</comment>
<evidence type="ECO:0000313" key="2">
    <source>
        <dbReference type="EMBL" id="CAH1450693.1"/>
    </source>
</evidence>